<feature type="compositionally biased region" description="Polar residues" evidence="1">
    <location>
        <begin position="48"/>
        <end position="69"/>
    </location>
</feature>
<feature type="region of interest" description="Disordered" evidence="1">
    <location>
        <begin position="357"/>
        <end position="376"/>
    </location>
</feature>
<dbReference type="STRING" id="81972.D7MDQ9"/>
<keyword evidence="2" id="KW-0812">Transmembrane</keyword>
<dbReference type="AlphaFoldDB" id="D7MDQ9"/>
<evidence type="ECO:0000313" key="4">
    <source>
        <dbReference type="Proteomes" id="UP000008694"/>
    </source>
</evidence>
<dbReference type="Proteomes" id="UP000008694">
    <property type="component" value="Unassembled WGS sequence"/>
</dbReference>
<dbReference type="SUPFAM" id="SSF50353">
    <property type="entry name" value="Cytokine"/>
    <property type="match status" value="1"/>
</dbReference>
<dbReference type="OrthoDB" id="1924921at2759"/>
<dbReference type="PANTHER" id="PTHR38937:SF2">
    <property type="entry name" value="MEMBRANE PROTEIN OF ER BODY-LIKE PROTEIN ISOFORM X1"/>
    <property type="match status" value="1"/>
</dbReference>
<feature type="compositionally biased region" description="Basic and acidic residues" evidence="1">
    <location>
        <begin position="306"/>
        <end position="316"/>
    </location>
</feature>
<dbReference type="HOGENOM" id="CLU_447165_0_0_1"/>
<accession>D7MDQ9</accession>
<feature type="region of interest" description="Disordered" evidence="1">
    <location>
        <begin position="286"/>
        <end position="346"/>
    </location>
</feature>
<feature type="transmembrane region" description="Helical" evidence="2">
    <location>
        <begin position="254"/>
        <end position="276"/>
    </location>
</feature>
<evidence type="ECO:0000256" key="2">
    <source>
        <dbReference type="SAM" id="Phobius"/>
    </source>
</evidence>
<dbReference type="Gramene" id="fgenesh1_pg.C_scaffold_7001183">
    <property type="protein sequence ID" value="fgenesh1_pg.C_scaffold_7001183"/>
    <property type="gene ID" value="fgenesh1_pg.C_scaffold_7001183"/>
</dbReference>
<dbReference type="InterPro" id="IPR052843">
    <property type="entry name" value="ER_body_metal_sequester"/>
</dbReference>
<feature type="compositionally biased region" description="Basic and acidic residues" evidence="1">
    <location>
        <begin position="286"/>
        <end position="299"/>
    </location>
</feature>
<feature type="region of interest" description="Disordered" evidence="1">
    <location>
        <begin position="122"/>
        <end position="148"/>
    </location>
</feature>
<reference evidence="4" key="1">
    <citation type="journal article" date="2011" name="Nat. Genet.">
        <title>The Arabidopsis lyrata genome sequence and the basis of rapid genome size change.</title>
        <authorList>
            <person name="Hu T.T."/>
            <person name="Pattyn P."/>
            <person name="Bakker E.G."/>
            <person name="Cao J."/>
            <person name="Cheng J.-F."/>
            <person name="Clark R.M."/>
            <person name="Fahlgren N."/>
            <person name="Fawcett J.A."/>
            <person name="Grimwood J."/>
            <person name="Gundlach H."/>
            <person name="Haberer G."/>
            <person name="Hollister J.D."/>
            <person name="Ossowski S."/>
            <person name="Ottilar R.P."/>
            <person name="Salamov A.A."/>
            <person name="Schneeberger K."/>
            <person name="Spannagl M."/>
            <person name="Wang X."/>
            <person name="Yang L."/>
            <person name="Nasrallah M.E."/>
            <person name="Bergelson J."/>
            <person name="Carrington J.C."/>
            <person name="Gaut B.S."/>
            <person name="Schmutz J."/>
            <person name="Mayer K.F.X."/>
            <person name="Van de Peer Y."/>
            <person name="Grigoriev I.V."/>
            <person name="Nordborg M."/>
            <person name="Weigel D."/>
            <person name="Guo Y.-L."/>
        </authorList>
    </citation>
    <scope>NUCLEOTIDE SEQUENCE [LARGE SCALE GENOMIC DNA]</scope>
    <source>
        <strain evidence="4">cv. MN47</strain>
    </source>
</reference>
<feature type="transmembrane region" description="Helical" evidence="2">
    <location>
        <begin position="215"/>
        <end position="234"/>
    </location>
</feature>
<feature type="compositionally biased region" description="Basic and acidic residues" evidence="1">
    <location>
        <begin position="175"/>
        <end position="187"/>
    </location>
</feature>
<keyword evidence="2" id="KW-0472">Membrane</keyword>
<gene>
    <name evidence="3" type="ORF">ARALYDRAFT_354010</name>
</gene>
<dbReference type="KEGG" id="aly:9305608"/>
<protein>
    <recommendedName>
        <fullName evidence="5">Membrane protein of ER body-like protein</fullName>
    </recommendedName>
</protein>
<proteinExistence type="predicted"/>
<feature type="compositionally biased region" description="Acidic residues" evidence="1">
    <location>
        <begin position="188"/>
        <end position="200"/>
    </location>
</feature>
<feature type="transmembrane region" description="Helical" evidence="2">
    <location>
        <begin position="511"/>
        <end position="532"/>
    </location>
</feature>
<dbReference type="PANTHER" id="PTHR38937">
    <property type="entry name" value="MEMBRANE PROTEIN OF ER BODY-LIKE PROTEIN"/>
    <property type="match status" value="1"/>
</dbReference>
<keyword evidence="2" id="KW-1133">Transmembrane helix</keyword>
<sequence length="582" mass="64770">MEPTTNPTPTQSSAGNSVCTDELTNLPPDSPLRSEKDDGVDFSHEQGSESNETIDTENGSRSIDKNQYSETEDVAKAKDLQTEPDSLDDDVETVIKNQHKYYIYCPCCGEDITKTVKLVKMSDPQPTKDHDTENRANDSDIENGSRSIGKKTKVPSWFLDFCQPLVSSVYGPNKDQGEKGVDSKLPETSDDLDINGEEPSIDVSNEKGGQSFPKWYLDVFAWSFLCIIIALSVFSTSPPPFIQPHVHLPSMPSLRLPSASILLLLPTFAVLLLFIISMRSRFSPRYHDEKGENRVDSKSTDTTSEEPAKAQHHDDQAANPDQDFDKKTENQNNHLTPIYPSTLEQPSKKIINKETQAEPVLPPNAQPEIPNSVEPRKDGNKLEILKSIVYGGLTESITSLCTVTSAAATGASTLNVLALGVANLSSGLLLTVHSLQELINEKPRRQTNTDDSPGDVEGEEDRYEEILGRREYSRLHRLIAISSFVIFGLIPPLVYGFSFRRRLEKRQEYKVLAVYAVSLLCVLLLSVAKAYVSKKRDYVKTLFRYTTMATTASGFSQFVGYLVSQWLEKSGLYDDSPETQRV</sequence>
<name>D7MDQ9_ARALL</name>
<evidence type="ECO:0000313" key="3">
    <source>
        <dbReference type="EMBL" id="EFH45796.1"/>
    </source>
</evidence>
<feature type="compositionally biased region" description="Basic and acidic residues" evidence="1">
    <location>
        <begin position="32"/>
        <end position="47"/>
    </location>
</feature>
<feature type="region of interest" description="Disordered" evidence="1">
    <location>
        <begin position="172"/>
        <end position="205"/>
    </location>
</feature>
<dbReference type="EMBL" id="GL348719">
    <property type="protein sequence ID" value="EFH45796.1"/>
    <property type="molecule type" value="Genomic_DNA"/>
</dbReference>
<keyword evidence="4" id="KW-1185">Reference proteome</keyword>
<dbReference type="InterPro" id="IPR008996">
    <property type="entry name" value="IL1/FGF"/>
</dbReference>
<evidence type="ECO:0000256" key="1">
    <source>
        <dbReference type="SAM" id="MobiDB-lite"/>
    </source>
</evidence>
<feature type="region of interest" description="Disordered" evidence="1">
    <location>
        <begin position="1"/>
        <end position="89"/>
    </location>
</feature>
<dbReference type="eggNOG" id="ENOG502QQ85">
    <property type="taxonomic scope" value="Eukaryota"/>
</dbReference>
<feature type="compositionally biased region" description="Polar residues" evidence="1">
    <location>
        <begin position="1"/>
        <end position="23"/>
    </location>
</feature>
<evidence type="ECO:0008006" key="5">
    <source>
        <dbReference type="Google" id="ProtNLM"/>
    </source>
</evidence>
<feature type="transmembrane region" description="Helical" evidence="2">
    <location>
        <begin position="478"/>
        <end position="499"/>
    </location>
</feature>
<organism evidence="4">
    <name type="scientific">Arabidopsis lyrata subsp. lyrata</name>
    <name type="common">Lyre-leaved rock-cress</name>
    <dbReference type="NCBI Taxonomy" id="81972"/>
    <lineage>
        <taxon>Eukaryota</taxon>
        <taxon>Viridiplantae</taxon>
        <taxon>Streptophyta</taxon>
        <taxon>Embryophyta</taxon>
        <taxon>Tracheophyta</taxon>
        <taxon>Spermatophyta</taxon>
        <taxon>Magnoliopsida</taxon>
        <taxon>eudicotyledons</taxon>
        <taxon>Gunneridae</taxon>
        <taxon>Pentapetalae</taxon>
        <taxon>rosids</taxon>
        <taxon>malvids</taxon>
        <taxon>Brassicales</taxon>
        <taxon>Brassicaceae</taxon>
        <taxon>Camelineae</taxon>
        <taxon>Arabidopsis</taxon>
    </lineage>
</organism>
<feature type="compositionally biased region" description="Basic and acidic residues" evidence="1">
    <location>
        <begin position="126"/>
        <end position="138"/>
    </location>
</feature>
<feature type="region of interest" description="Disordered" evidence="1">
    <location>
        <begin position="441"/>
        <end position="460"/>
    </location>
</feature>